<gene>
    <name evidence="3" type="ORF">PV04_07427</name>
</gene>
<sequence length="585" mass="66028">MRLLHTRDLQVHDFTSGKAPRKYAILSHTWDEEEVTLQDMEKGLAPTMKGYLKLRKSCQRAANDGYEWIWIDACCIDKTSSSELSEAINSMFEYYSHSSICYAYLADIQSLEDLEKSRWFTRGWTLQELLAPRVVIFFDSRWRKLGTKQSCSQQISSATGIPGAVVGLGTPLQICNVAQRMSWASQRQTTRDEDVAYCLLGLFDVHMSPIYGEGAEKAFLRLQEEILRQSADHTLFIWTPKHDPYNQGLLASSPRAFCTHPECFTWMGEFRAEQSSFDPYANLWRLPYYTTKSFYTKGRTLDKLWYIPPEEQEQSTPVSASPVSASLGQSGLQISLHSHIREERGDSRHLSADKKILLFDIILTNDGVAPVHLTLVRETEPEFGTGFVPNRLGAWRRHIYSEEAAGYFKEFQNMSFEQVPVTISQMKTPAVYSGPPPTFVFRGQQSEALVSYVLIEEPEGFLKGKSRRRGSFQCRGGIVILQHSCTQCDPQQKVALCFGGHGTIYQPWCTFGSAPMLGENQSPRKASYLFYESLKYSSARFGSRSHTTLPCGGIICGHVGIDAEKSCCFIVLGEVPEDTHARSAS</sequence>
<evidence type="ECO:0000259" key="1">
    <source>
        <dbReference type="Pfam" id="PF06985"/>
    </source>
</evidence>
<reference evidence="3 4" key="1">
    <citation type="submission" date="2015-01" db="EMBL/GenBank/DDBJ databases">
        <title>The Genome Sequence of Capronia semiimmersa CBS27337.</title>
        <authorList>
            <consortium name="The Broad Institute Genomics Platform"/>
            <person name="Cuomo C."/>
            <person name="de Hoog S."/>
            <person name="Gorbushina A."/>
            <person name="Stielow B."/>
            <person name="Teixiera M."/>
            <person name="Abouelleil A."/>
            <person name="Chapman S.B."/>
            <person name="Priest M."/>
            <person name="Young S.K."/>
            <person name="Wortman J."/>
            <person name="Nusbaum C."/>
            <person name="Birren B."/>
        </authorList>
    </citation>
    <scope>NUCLEOTIDE SEQUENCE [LARGE SCALE GENOMIC DNA]</scope>
    <source>
        <strain evidence="3 4">CBS 27337</strain>
    </source>
</reference>
<feature type="domain" description="Heterokaryon incompatibility" evidence="1">
    <location>
        <begin position="23"/>
        <end position="107"/>
    </location>
</feature>
<accession>A0A0D2FE72</accession>
<evidence type="ECO:0000313" key="4">
    <source>
        <dbReference type="Proteomes" id="UP000054266"/>
    </source>
</evidence>
<dbReference type="InterPro" id="IPR010730">
    <property type="entry name" value="HET"/>
</dbReference>
<evidence type="ECO:0000313" key="3">
    <source>
        <dbReference type="EMBL" id="KIW65145.1"/>
    </source>
</evidence>
<protein>
    <submittedName>
        <fullName evidence="3">Uncharacterized protein</fullName>
    </submittedName>
</protein>
<dbReference type="PANTHER" id="PTHR10622:SF10">
    <property type="entry name" value="HET DOMAIN-CONTAINING PROTEIN"/>
    <property type="match status" value="1"/>
</dbReference>
<dbReference type="HOGENOM" id="CLU_469286_0_0_1"/>
<name>A0A0D2FE72_9EURO</name>
<dbReference type="Pfam" id="PF06985">
    <property type="entry name" value="HET"/>
    <property type="match status" value="1"/>
</dbReference>
<keyword evidence="4" id="KW-1185">Reference proteome</keyword>
<dbReference type="Proteomes" id="UP000054266">
    <property type="component" value="Unassembled WGS sequence"/>
</dbReference>
<feature type="domain" description="DUF8212" evidence="2">
    <location>
        <begin position="217"/>
        <end position="245"/>
    </location>
</feature>
<dbReference type="EMBL" id="KN846960">
    <property type="protein sequence ID" value="KIW65145.1"/>
    <property type="molecule type" value="Genomic_DNA"/>
</dbReference>
<dbReference type="PANTHER" id="PTHR10622">
    <property type="entry name" value="HET DOMAIN-CONTAINING PROTEIN"/>
    <property type="match status" value="1"/>
</dbReference>
<proteinExistence type="predicted"/>
<dbReference type="Pfam" id="PF26640">
    <property type="entry name" value="DUF8212"/>
    <property type="match status" value="1"/>
</dbReference>
<dbReference type="AlphaFoldDB" id="A0A0D2FE72"/>
<dbReference type="STRING" id="5601.A0A0D2FE72"/>
<evidence type="ECO:0000259" key="2">
    <source>
        <dbReference type="Pfam" id="PF26640"/>
    </source>
</evidence>
<organism evidence="3 4">
    <name type="scientific">Phialophora macrospora</name>
    <dbReference type="NCBI Taxonomy" id="1851006"/>
    <lineage>
        <taxon>Eukaryota</taxon>
        <taxon>Fungi</taxon>
        <taxon>Dikarya</taxon>
        <taxon>Ascomycota</taxon>
        <taxon>Pezizomycotina</taxon>
        <taxon>Eurotiomycetes</taxon>
        <taxon>Chaetothyriomycetidae</taxon>
        <taxon>Chaetothyriales</taxon>
        <taxon>Herpotrichiellaceae</taxon>
        <taxon>Phialophora</taxon>
    </lineage>
</organism>
<dbReference type="InterPro" id="IPR058525">
    <property type="entry name" value="DUF8212"/>
</dbReference>